<dbReference type="SUPFAM" id="SSF47616">
    <property type="entry name" value="GST C-terminal domain-like"/>
    <property type="match status" value="1"/>
</dbReference>
<accession>A0A2X1BQG4</accession>
<dbReference type="RefSeq" id="WP_112862926.1">
    <property type="nucleotide sequence ID" value="NZ_UAQP01000014.1"/>
</dbReference>
<dbReference type="SFLD" id="SFLDG00358">
    <property type="entry name" value="Main_(cytGST)"/>
    <property type="match status" value="1"/>
</dbReference>
<dbReference type="CDD" id="cd03057">
    <property type="entry name" value="GST_N_Beta"/>
    <property type="match status" value="1"/>
</dbReference>
<dbReference type="SUPFAM" id="SSF52833">
    <property type="entry name" value="Thioredoxin-like"/>
    <property type="match status" value="1"/>
</dbReference>
<dbReference type="Proteomes" id="UP000251186">
    <property type="component" value="Unassembled WGS sequence"/>
</dbReference>
<dbReference type="InterPro" id="IPR036249">
    <property type="entry name" value="Thioredoxin-like_sf"/>
</dbReference>
<keyword evidence="3" id="KW-0808">Transferase</keyword>
<feature type="domain" description="GST N-terminal" evidence="1">
    <location>
        <begin position="17"/>
        <end position="99"/>
    </location>
</feature>
<dbReference type="Gene3D" id="1.20.1050.10">
    <property type="match status" value="1"/>
</dbReference>
<dbReference type="GO" id="GO:0004364">
    <property type="term" value="F:glutathione transferase activity"/>
    <property type="evidence" value="ECO:0007669"/>
    <property type="project" value="UniProtKB-EC"/>
</dbReference>
<dbReference type="Pfam" id="PF13409">
    <property type="entry name" value="GST_N_2"/>
    <property type="match status" value="1"/>
</dbReference>
<protein>
    <submittedName>
        <fullName evidence="3">Glutathione S-transferase GST-6.0</fullName>
        <ecNumber evidence="3">2.5.1.18</ecNumber>
    </submittedName>
</protein>
<dbReference type="Gene3D" id="3.40.30.10">
    <property type="entry name" value="Glutaredoxin"/>
    <property type="match status" value="1"/>
</dbReference>
<evidence type="ECO:0000313" key="3">
    <source>
        <dbReference type="EMBL" id="SPU54812.1"/>
    </source>
</evidence>
<dbReference type="InterPro" id="IPR036282">
    <property type="entry name" value="Glutathione-S-Trfase_C_sf"/>
</dbReference>
<name>A0A2X1BQG4_BREVE</name>
<gene>
    <name evidence="3" type="primary">gstB_2</name>
    <name evidence="3" type="ORF">NCTC11166_02198</name>
</gene>
<dbReference type="InterPro" id="IPR010987">
    <property type="entry name" value="Glutathione-S-Trfase_C-like"/>
</dbReference>
<dbReference type="AlphaFoldDB" id="A0A2X1BQG4"/>
<evidence type="ECO:0000259" key="1">
    <source>
        <dbReference type="PROSITE" id="PS50404"/>
    </source>
</evidence>
<dbReference type="SFLD" id="SFLDS00019">
    <property type="entry name" value="Glutathione_Transferase_(cytos"/>
    <property type="match status" value="1"/>
</dbReference>
<organism evidence="3 4">
    <name type="scientific">Brevundimonas vesicularis</name>
    <name type="common">Pseudomonas vesicularis</name>
    <dbReference type="NCBI Taxonomy" id="41276"/>
    <lineage>
        <taxon>Bacteria</taxon>
        <taxon>Pseudomonadati</taxon>
        <taxon>Pseudomonadota</taxon>
        <taxon>Alphaproteobacteria</taxon>
        <taxon>Caulobacterales</taxon>
        <taxon>Caulobacteraceae</taxon>
        <taxon>Brevundimonas</taxon>
    </lineage>
</organism>
<dbReference type="PROSITE" id="PS50404">
    <property type="entry name" value="GST_NTER"/>
    <property type="match status" value="1"/>
</dbReference>
<evidence type="ECO:0000259" key="2">
    <source>
        <dbReference type="PROSITE" id="PS50405"/>
    </source>
</evidence>
<dbReference type="PANTHER" id="PTHR44051">
    <property type="entry name" value="GLUTATHIONE S-TRANSFERASE-RELATED"/>
    <property type="match status" value="1"/>
</dbReference>
<dbReference type="SFLD" id="SFLDG01150">
    <property type="entry name" value="Main.1:_Beta-like"/>
    <property type="match status" value="1"/>
</dbReference>
<reference evidence="3 4" key="1">
    <citation type="submission" date="2018-06" db="EMBL/GenBank/DDBJ databases">
        <authorList>
            <consortium name="Pathogen Informatics"/>
            <person name="Doyle S."/>
        </authorList>
    </citation>
    <scope>NUCLEOTIDE SEQUENCE [LARGE SCALE GENOMIC DNA]</scope>
    <source>
        <strain evidence="3 4">NCTC11166</strain>
    </source>
</reference>
<dbReference type="PANTHER" id="PTHR44051:SF8">
    <property type="entry name" value="GLUTATHIONE S-TRANSFERASE GSTA"/>
    <property type="match status" value="1"/>
</dbReference>
<dbReference type="InterPro" id="IPR004045">
    <property type="entry name" value="Glutathione_S-Trfase_N"/>
</dbReference>
<proteinExistence type="predicted"/>
<sequence length="231" mass="25382">MTDERKDRADALAPAREGVLTLYWGPGTCAIGIHMLLEELGLPYRTVKIDVHGGGTHTEKFLAINPKGKVPTLVREDGSVLTEFGAIATWLGLVNKESGLLPRDPESSARIAELISYVEGTIHGQGYARIMRPDLFEPQDALHVKLGLGQSAVRRQGRRIVEQGFAILDPEMSKNEYATGASFTIADAALFYIERWAPQHGVELPSNVADHFARLKARASVQVVLQQWGEE</sequence>
<evidence type="ECO:0000313" key="4">
    <source>
        <dbReference type="Proteomes" id="UP000251186"/>
    </source>
</evidence>
<feature type="domain" description="GST C-terminal" evidence="2">
    <location>
        <begin position="104"/>
        <end position="231"/>
    </location>
</feature>
<dbReference type="EC" id="2.5.1.18" evidence="3"/>
<dbReference type="EMBL" id="UAQP01000014">
    <property type="protein sequence ID" value="SPU54812.1"/>
    <property type="molecule type" value="Genomic_DNA"/>
</dbReference>
<dbReference type="InterPro" id="IPR040079">
    <property type="entry name" value="Glutathione_S-Trfase"/>
</dbReference>
<dbReference type="PROSITE" id="PS50405">
    <property type="entry name" value="GST_CTER"/>
    <property type="match status" value="1"/>
</dbReference>